<protein>
    <submittedName>
        <fullName evidence="1">Uncharacterized protein</fullName>
    </submittedName>
</protein>
<evidence type="ECO:0000313" key="1">
    <source>
        <dbReference type="EMBL" id="KAJ8618402.1"/>
    </source>
</evidence>
<evidence type="ECO:0000313" key="2">
    <source>
        <dbReference type="Proteomes" id="UP001234297"/>
    </source>
</evidence>
<dbReference type="EMBL" id="CM056812">
    <property type="protein sequence ID" value="KAJ8618402.1"/>
    <property type="molecule type" value="Genomic_DNA"/>
</dbReference>
<comment type="caution">
    <text evidence="1">The sequence shown here is derived from an EMBL/GenBank/DDBJ whole genome shotgun (WGS) entry which is preliminary data.</text>
</comment>
<accession>A0ACC2KBB0</accession>
<keyword evidence="2" id="KW-1185">Reference proteome</keyword>
<name>A0ACC2KBB0_PERAE</name>
<sequence>MMKSRDSLSPRVGGLVHRPPQDSSFLEFSFKKRTICKRSESKIPLLWKHFSSSGRERSPRLTELPIGRGNLDLSRC</sequence>
<proteinExistence type="predicted"/>
<organism evidence="1 2">
    <name type="scientific">Persea americana</name>
    <name type="common">Avocado</name>
    <dbReference type="NCBI Taxonomy" id="3435"/>
    <lineage>
        <taxon>Eukaryota</taxon>
        <taxon>Viridiplantae</taxon>
        <taxon>Streptophyta</taxon>
        <taxon>Embryophyta</taxon>
        <taxon>Tracheophyta</taxon>
        <taxon>Spermatophyta</taxon>
        <taxon>Magnoliopsida</taxon>
        <taxon>Magnoliidae</taxon>
        <taxon>Laurales</taxon>
        <taxon>Lauraceae</taxon>
        <taxon>Persea</taxon>
    </lineage>
</organism>
<reference evidence="1 2" key="1">
    <citation type="journal article" date="2022" name="Hortic Res">
        <title>A haplotype resolved chromosomal level avocado genome allows analysis of novel avocado genes.</title>
        <authorList>
            <person name="Nath O."/>
            <person name="Fletcher S.J."/>
            <person name="Hayward A."/>
            <person name="Shaw L.M."/>
            <person name="Masouleh A.K."/>
            <person name="Furtado A."/>
            <person name="Henry R.J."/>
            <person name="Mitter N."/>
        </authorList>
    </citation>
    <scope>NUCLEOTIDE SEQUENCE [LARGE SCALE GENOMIC DNA]</scope>
    <source>
        <strain evidence="2">cv. Hass</strain>
    </source>
</reference>
<dbReference type="Proteomes" id="UP001234297">
    <property type="component" value="Chromosome 4"/>
</dbReference>
<gene>
    <name evidence="1" type="ORF">MRB53_014588</name>
</gene>